<organism evidence="1">
    <name type="scientific">uncultured prokaryote</name>
    <dbReference type="NCBI Taxonomy" id="198431"/>
    <lineage>
        <taxon>unclassified sequences</taxon>
        <taxon>environmental samples</taxon>
    </lineage>
</organism>
<name>A0A0H5Q6T3_9ZZZZ</name>
<proteinExistence type="predicted"/>
<evidence type="ECO:0000313" key="1">
    <source>
        <dbReference type="EMBL" id="CRY97756.1"/>
    </source>
</evidence>
<dbReference type="EMBL" id="LN854228">
    <property type="protein sequence ID" value="CRY97756.1"/>
    <property type="molecule type" value="Genomic_DNA"/>
</dbReference>
<reference evidence="1" key="1">
    <citation type="submission" date="2015-06" db="EMBL/GenBank/DDBJ databases">
        <authorList>
            <person name="Joergensen T."/>
        </authorList>
    </citation>
    <scope>NUCLEOTIDE SEQUENCE</scope>
    <source>
        <plasmid evidence="1">pRGFK1725</plasmid>
    </source>
</reference>
<protein>
    <submittedName>
        <fullName evidence="1">Uncharacterized protein</fullName>
    </submittedName>
</protein>
<sequence>MMKLTTLEELHNEFLKDPEFRAAYEAELKNPEPDYQIIRHNDDGMEEVVFDTRNDKSQDE</sequence>
<reference evidence="1" key="2">
    <citation type="submission" date="2015-07" db="EMBL/GenBank/DDBJ databases">
        <title>Plasmids, circular viruses and viroids from rat gut.</title>
        <authorList>
            <person name="Jorgensen T.J."/>
            <person name="Hansen M.A."/>
            <person name="Xu Z."/>
            <person name="Tabak M.A."/>
            <person name="Sorensen S.J."/>
            <person name="Hansen L.H."/>
        </authorList>
    </citation>
    <scope>NUCLEOTIDE SEQUENCE</scope>
    <source>
        <plasmid evidence="1">pRGFK1725</plasmid>
    </source>
</reference>
<accession>A0A0H5Q6T3</accession>
<dbReference type="AlphaFoldDB" id="A0A0H5Q6T3"/>
<geneLocation type="plasmid" evidence="1">
    <name>pRGFK1725</name>
</geneLocation>
<keyword evidence="1" id="KW-0614">Plasmid</keyword>